<keyword evidence="3" id="KW-1185">Reference proteome</keyword>
<dbReference type="Proteomes" id="UP000887565">
    <property type="component" value="Unplaced"/>
</dbReference>
<dbReference type="WBParaSite" id="nRc.2.0.1.t16706-RA">
    <property type="protein sequence ID" value="nRc.2.0.1.t16706-RA"/>
    <property type="gene ID" value="nRc.2.0.1.g16706"/>
</dbReference>
<dbReference type="InterPro" id="IPR019387">
    <property type="entry name" value="SAYSvFN_dom"/>
</dbReference>
<keyword evidence="1" id="KW-1133">Transmembrane helix</keyword>
<keyword evidence="1" id="KW-0472">Membrane</keyword>
<sequence length="178" mass="20463">MEDIKKRLEEFRQKNSINDKTSLSLSSASVVNAEPGSSASDFEGYQIESATINQTFLDWLPYFLLKLFLWLCLFTLAVYIQFGVVYCILTAFYLLWSNLADRKKSNNASQLSAYSVFNQNCQRLPGTLTAEQFENELMHKMPIILHPQHQTGIAVFRLSLAVRYCDNKPFNSLFKYCS</sequence>
<evidence type="ECO:0000259" key="2">
    <source>
        <dbReference type="Pfam" id="PF10260"/>
    </source>
</evidence>
<evidence type="ECO:0000313" key="3">
    <source>
        <dbReference type="Proteomes" id="UP000887565"/>
    </source>
</evidence>
<evidence type="ECO:0000313" key="4">
    <source>
        <dbReference type="WBParaSite" id="nRc.2.0.1.t16706-RA"/>
    </source>
</evidence>
<feature type="domain" description="SAYSvFN" evidence="2">
    <location>
        <begin position="67"/>
        <end position="137"/>
    </location>
</feature>
<name>A0A915ISB1_ROMCU</name>
<dbReference type="Pfam" id="PF10260">
    <property type="entry name" value="SAYSvFN"/>
    <property type="match status" value="1"/>
</dbReference>
<dbReference type="InterPro" id="IPR039159">
    <property type="entry name" value="SAYSD1"/>
</dbReference>
<keyword evidence="1" id="KW-0812">Transmembrane</keyword>
<dbReference type="AlphaFoldDB" id="A0A915ISB1"/>
<protein>
    <submittedName>
        <fullName evidence="4">SAYSvFN domain-containing protein</fullName>
    </submittedName>
</protein>
<proteinExistence type="predicted"/>
<evidence type="ECO:0000256" key="1">
    <source>
        <dbReference type="SAM" id="Phobius"/>
    </source>
</evidence>
<feature type="transmembrane region" description="Helical" evidence="1">
    <location>
        <begin position="67"/>
        <end position="96"/>
    </location>
</feature>
<reference evidence="4" key="1">
    <citation type="submission" date="2022-11" db="UniProtKB">
        <authorList>
            <consortium name="WormBaseParasite"/>
        </authorList>
    </citation>
    <scope>IDENTIFICATION</scope>
</reference>
<dbReference type="PANTHER" id="PTHR13527:SF0">
    <property type="entry name" value="SAYSVFN DOMAIN-CONTAINING PROTEIN 1"/>
    <property type="match status" value="1"/>
</dbReference>
<accession>A0A915ISB1</accession>
<dbReference type="PANTHER" id="PTHR13527">
    <property type="entry name" value="SAYSVFN DOMAIN-CONTAINING PROTEIN 1"/>
    <property type="match status" value="1"/>
</dbReference>
<organism evidence="3 4">
    <name type="scientific">Romanomermis culicivorax</name>
    <name type="common">Nematode worm</name>
    <dbReference type="NCBI Taxonomy" id="13658"/>
    <lineage>
        <taxon>Eukaryota</taxon>
        <taxon>Metazoa</taxon>
        <taxon>Ecdysozoa</taxon>
        <taxon>Nematoda</taxon>
        <taxon>Enoplea</taxon>
        <taxon>Dorylaimia</taxon>
        <taxon>Mermithida</taxon>
        <taxon>Mermithoidea</taxon>
        <taxon>Mermithidae</taxon>
        <taxon>Romanomermis</taxon>
    </lineage>
</organism>